<protein>
    <submittedName>
        <fullName evidence="1">C2H2-type domain-containing protein</fullName>
    </submittedName>
</protein>
<sequence length="1226" mass="134649">MEAVRANETTPSLSKSFNESTFIAEKKYDPVLGSDHDSISSVSADDSDTGSDSGSDGDDQPRHNRMPKIRLLVQQITDQIRSLYDLSSLLRRPRIADKYIRSVSSKSHTAASDTLPLMVCFSKLDESHAIEKILQWRGLTKSGQSLNCENEPPAEERHSLATDEVGNILWYCQRLARANTRRREQLRYWADHPYVSTQDKDTSSQTLPVLVKPPVKASEIKEELGSQASTLKLPSVKFPPAGPTSTVSKQSFSTATASDVHDTKTNARPRTIYTPTNVGQGRSNAVPDPPKTDGKATFPCPYCGITLDSSEMQRRQSWKRHVFRDLRPYICTFEHCQNPDKLYVSRHEWIYHELQIHRRKYVCKECPKTSSSRTEMLAHVQEHYGESISPAHLDVILNLCDQQDDGMNGEKEECLVCGEELSFLALQGHLAMHMEDMALFILPNTQEDQDLGGTNDSVQVEKLSHSRSQISSLGFSAPGDYGQNPADFSKLLTSEEAGYSSKLTHWKVTHDPEVASLNALVQQLGDQDEKVRHAAVKALGSQPALPYEISEAMGARLECRDRNGLTVLSWAAKNGHEVTFERLIEKGADFESKDWYGHTILHWATLGGNEAIVRMLLELGANVNSRDDDGESPLHCAARGGNEAIVRMLLELGANVNSRNDDGEPPLYCAAWGGNEAIARMLLELGADVNSRSDSGESPLYCAARGGDEAIVRMLLELGADFKSKTKDGKSPLHFAAWNGNEAIVRMLLELGADFESKTEDGKSPLHFAASDGNEAVVRMLLELGADFESKTEDGKSPLHYAAWNGNEAIVRILLEIGADAQMKDNRGDTALSLATRNGDEAIIQLLQQHADSPASRQSSEAYHSVPYNAGDVTAGISSAEINLNSVPTLYKKVGQDWHAVFNPKLQRDLDVDLVHVLEHSFPVTSVRFSHDGMHIATSSHRTARIFDIQTGEQVCVLDHNTPHTDQSIYISSVTFSPDDNYLATGGDHGMVCLWDIESGTVLAQLEGRKGDIHAIEFSPDGRSIISGASDGTVRLWDVNTRANTRTLSTGDMIVSITFSPDMQLIASGSEDASITVWETSTGARLMRLEGPEGHRNPVLSVAFSPDGETLVSASFDQTIKVWHLGMPIQPQSTWEVKCIKTIQGHTNILNSVTFTPDGNGLLSGSRDSSLQFWDTKTGMALFRLQGHMDTIYSVAVSPGGGIFATASADGEARVWLYGPYEAEGT</sequence>
<name>A0ACC0RHX3_9HYPO</name>
<evidence type="ECO:0000313" key="1">
    <source>
        <dbReference type="EMBL" id="KAI8685160.1"/>
    </source>
</evidence>
<reference evidence="1" key="1">
    <citation type="submission" date="2022-06" db="EMBL/GenBank/DDBJ databases">
        <title>Fusarium solani species complex genomes reveal bases of compartmentalisation and animal pathogenesis.</title>
        <authorList>
            <person name="Tsai I.J."/>
        </authorList>
    </citation>
    <scope>NUCLEOTIDE SEQUENCE</scope>
    <source>
        <strain evidence="1">Fu6.1</strain>
    </source>
</reference>
<keyword evidence="2" id="KW-1185">Reference proteome</keyword>
<accession>A0ACC0RHX3</accession>
<comment type="caution">
    <text evidence="1">The sequence shown here is derived from an EMBL/GenBank/DDBJ whole genome shotgun (WGS) entry which is preliminary data.</text>
</comment>
<dbReference type="Proteomes" id="UP001065298">
    <property type="component" value="Chromosome 1"/>
</dbReference>
<organism evidence="1 2">
    <name type="scientific">Fusarium keratoplasticum</name>
    <dbReference type="NCBI Taxonomy" id="1328300"/>
    <lineage>
        <taxon>Eukaryota</taxon>
        <taxon>Fungi</taxon>
        <taxon>Dikarya</taxon>
        <taxon>Ascomycota</taxon>
        <taxon>Pezizomycotina</taxon>
        <taxon>Sordariomycetes</taxon>
        <taxon>Hypocreomycetidae</taxon>
        <taxon>Hypocreales</taxon>
        <taxon>Nectriaceae</taxon>
        <taxon>Fusarium</taxon>
        <taxon>Fusarium solani species complex</taxon>
    </lineage>
</organism>
<evidence type="ECO:0000313" key="2">
    <source>
        <dbReference type="Proteomes" id="UP001065298"/>
    </source>
</evidence>
<gene>
    <name evidence="1" type="ORF">NCS57_00184500</name>
</gene>
<dbReference type="EMBL" id="CM046503">
    <property type="protein sequence ID" value="KAI8685160.1"/>
    <property type="molecule type" value="Genomic_DNA"/>
</dbReference>
<proteinExistence type="predicted"/>